<keyword evidence="2" id="KW-1185">Reference proteome</keyword>
<dbReference type="Proteomes" id="UP001597180">
    <property type="component" value="Unassembled WGS sequence"/>
</dbReference>
<sequence>MLLMKNEAFPAATVKEIKIAKEYLKQYKDRKKKLELFDQNPPANDMQKHVQQSMLRFTSLIERAVEQIADENIRAVVTFRYIQGHTRAATILKFSGWNYCDKTIDRKLDEGVVSVANTLLYLE</sequence>
<organism evidence="1 2">
    <name type="scientific">Paenibacillus vulneris</name>
    <dbReference type="NCBI Taxonomy" id="1133364"/>
    <lineage>
        <taxon>Bacteria</taxon>
        <taxon>Bacillati</taxon>
        <taxon>Bacillota</taxon>
        <taxon>Bacilli</taxon>
        <taxon>Bacillales</taxon>
        <taxon>Paenibacillaceae</taxon>
        <taxon>Paenibacillus</taxon>
    </lineage>
</organism>
<evidence type="ECO:0000313" key="1">
    <source>
        <dbReference type="EMBL" id="MFD1220910.1"/>
    </source>
</evidence>
<accession>A0ABW3UJP3</accession>
<dbReference type="RefSeq" id="WP_345591892.1">
    <property type="nucleotide sequence ID" value="NZ_BAABJG010000029.1"/>
</dbReference>
<protein>
    <recommendedName>
        <fullName evidence="3">ArpU family transcriptional regulator</fullName>
    </recommendedName>
</protein>
<name>A0ABW3UJP3_9BACL</name>
<proteinExistence type="predicted"/>
<evidence type="ECO:0008006" key="3">
    <source>
        <dbReference type="Google" id="ProtNLM"/>
    </source>
</evidence>
<dbReference type="EMBL" id="JBHTLU010000014">
    <property type="protein sequence ID" value="MFD1220910.1"/>
    <property type="molecule type" value="Genomic_DNA"/>
</dbReference>
<gene>
    <name evidence="1" type="ORF">ACFQ4B_12365</name>
</gene>
<comment type="caution">
    <text evidence="1">The sequence shown here is derived from an EMBL/GenBank/DDBJ whole genome shotgun (WGS) entry which is preliminary data.</text>
</comment>
<evidence type="ECO:0000313" key="2">
    <source>
        <dbReference type="Proteomes" id="UP001597180"/>
    </source>
</evidence>
<reference evidence="2" key="1">
    <citation type="journal article" date="2019" name="Int. J. Syst. Evol. Microbiol.">
        <title>The Global Catalogue of Microorganisms (GCM) 10K type strain sequencing project: providing services to taxonomists for standard genome sequencing and annotation.</title>
        <authorList>
            <consortium name="The Broad Institute Genomics Platform"/>
            <consortium name="The Broad Institute Genome Sequencing Center for Infectious Disease"/>
            <person name="Wu L."/>
            <person name="Ma J."/>
        </authorList>
    </citation>
    <scope>NUCLEOTIDE SEQUENCE [LARGE SCALE GENOMIC DNA]</scope>
    <source>
        <strain evidence="2">CCUG 53270</strain>
    </source>
</reference>